<accession>A0A9P4UE79</accession>
<keyword evidence="2" id="KW-1185">Reference proteome</keyword>
<protein>
    <submittedName>
        <fullName evidence="1">Uncharacterized protein</fullName>
    </submittedName>
</protein>
<reference evidence="1" key="1">
    <citation type="journal article" date="2020" name="Stud. Mycol.">
        <title>101 Dothideomycetes genomes: a test case for predicting lifestyles and emergence of pathogens.</title>
        <authorList>
            <person name="Haridas S."/>
            <person name="Albert R."/>
            <person name="Binder M."/>
            <person name="Bloem J."/>
            <person name="Labutti K."/>
            <person name="Salamov A."/>
            <person name="Andreopoulos B."/>
            <person name="Baker S."/>
            <person name="Barry K."/>
            <person name="Bills G."/>
            <person name="Bluhm B."/>
            <person name="Cannon C."/>
            <person name="Castanera R."/>
            <person name="Culley D."/>
            <person name="Daum C."/>
            <person name="Ezra D."/>
            <person name="Gonzalez J."/>
            <person name="Henrissat B."/>
            <person name="Kuo A."/>
            <person name="Liang C."/>
            <person name="Lipzen A."/>
            <person name="Lutzoni F."/>
            <person name="Magnuson J."/>
            <person name="Mondo S."/>
            <person name="Nolan M."/>
            <person name="Ohm R."/>
            <person name="Pangilinan J."/>
            <person name="Park H.-J."/>
            <person name="Ramirez L."/>
            <person name="Alfaro M."/>
            <person name="Sun H."/>
            <person name="Tritt A."/>
            <person name="Yoshinaga Y."/>
            <person name="Zwiers L.-H."/>
            <person name="Turgeon B."/>
            <person name="Goodwin S."/>
            <person name="Spatafora J."/>
            <person name="Crous P."/>
            <person name="Grigoriev I."/>
        </authorList>
    </citation>
    <scope>NUCLEOTIDE SEQUENCE</scope>
    <source>
        <strain evidence="1">CBS 690.94</strain>
    </source>
</reference>
<proteinExistence type="predicted"/>
<dbReference type="AlphaFoldDB" id="A0A9P4UE79"/>
<organism evidence="1 2">
    <name type="scientific">Karstenula rhodostoma CBS 690.94</name>
    <dbReference type="NCBI Taxonomy" id="1392251"/>
    <lineage>
        <taxon>Eukaryota</taxon>
        <taxon>Fungi</taxon>
        <taxon>Dikarya</taxon>
        <taxon>Ascomycota</taxon>
        <taxon>Pezizomycotina</taxon>
        <taxon>Dothideomycetes</taxon>
        <taxon>Pleosporomycetidae</taxon>
        <taxon>Pleosporales</taxon>
        <taxon>Massarineae</taxon>
        <taxon>Didymosphaeriaceae</taxon>
        <taxon>Karstenula</taxon>
    </lineage>
</organism>
<comment type="caution">
    <text evidence="1">The sequence shown here is derived from an EMBL/GenBank/DDBJ whole genome shotgun (WGS) entry which is preliminary data.</text>
</comment>
<sequence>MKARSRPEQGANLRNQAETATEGLASCDSGTPTVRCSPGQGHCWHAHERVHIACPLIIRTVGHRARAKVGITQVRTNIAEIIVCYAYHATSMYVVSPATAWCWCRSKYPHIVAPRRTPIHVRNSPRGKTRSTQGPRLCNDRAYSGYTPIKETFIRSRLISSSLPGGPIAAT</sequence>
<gene>
    <name evidence="1" type="ORF">P171DRAFT_246520</name>
</gene>
<name>A0A9P4UE79_9PLEO</name>
<dbReference type="Proteomes" id="UP000799764">
    <property type="component" value="Unassembled WGS sequence"/>
</dbReference>
<dbReference type="EMBL" id="MU001497">
    <property type="protein sequence ID" value="KAF2447141.1"/>
    <property type="molecule type" value="Genomic_DNA"/>
</dbReference>
<evidence type="ECO:0000313" key="2">
    <source>
        <dbReference type="Proteomes" id="UP000799764"/>
    </source>
</evidence>
<evidence type="ECO:0000313" key="1">
    <source>
        <dbReference type="EMBL" id="KAF2447141.1"/>
    </source>
</evidence>